<evidence type="ECO:0000313" key="1">
    <source>
        <dbReference type="EMBL" id="EAR61568.1"/>
    </source>
</evidence>
<organism evidence="1 2">
    <name type="scientific">Neptuniibacter caesariensis</name>
    <dbReference type="NCBI Taxonomy" id="207954"/>
    <lineage>
        <taxon>Bacteria</taxon>
        <taxon>Pseudomonadati</taxon>
        <taxon>Pseudomonadota</taxon>
        <taxon>Gammaproteobacteria</taxon>
        <taxon>Oceanospirillales</taxon>
        <taxon>Oceanospirillaceae</taxon>
        <taxon>Neptuniibacter</taxon>
    </lineage>
</organism>
<dbReference type="AlphaFoldDB" id="A0A7U8C4Z6"/>
<evidence type="ECO:0000313" key="2">
    <source>
        <dbReference type="Proteomes" id="UP000002171"/>
    </source>
</evidence>
<comment type="caution">
    <text evidence="1">The sequence shown here is derived from an EMBL/GenBank/DDBJ whole genome shotgun (WGS) entry which is preliminary data.</text>
</comment>
<dbReference type="RefSeq" id="WP_007020285.1">
    <property type="nucleotide sequence ID" value="NZ_CH724125.1"/>
</dbReference>
<sequence>MNKVKLYGKIRELLVDVETLSIPFVEVMHIFSSEALKFKEYDGFIQEQTVDQQKRAKITNQIQNAIRKEKEAYRPSQLLRSIINFEDRLDEISKLLPETSRSSSGKVLANFHNSLADFLHSFDNYKSNVTVGTGFSLALCSLELQVSLSILLPHLASMLPNNQIEDVGERVEINLYLSNVDSLGEFGKKLIAVEELYNVFVELNGGKVTESPIEIQNIENGSLVLSILSLPVVGEMLKLTLGRAASYIQGEYTRKGQIEGLPPVVSSIEGVLRISEQLQRNGIDTQEINEELQAATVKIARNINALIKDQPCVQINEELHDIGDDRAQLMIEQSKTMRLEDQSSPDTE</sequence>
<reference evidence="1 2" key="1">
    <citation type="submission" date="2006-02" db="EMBL/GenBank/DDBJ databases">
        <authorList>
            <person name="Pinhassi J."/>
            <person name="Pedros-Alio C."/>
            <person name="Ferriera S."/>
            <person name="Johnson J."/>
            <person name="Kravitz S."/>
            <person name="Halpern A."/>
            <person name="Remington K."/>
            <person name="Beeson K."/>
            <person name="Tran B."/>
            <person name="Rogers Y.-H."/>
            <person name="Friedman R."/>
            <person name="Venter J.C."/>
        </authorList>
    </citation>
    <scope>NUCLEOTIDE SEQUENCE [LARGE SCALE GENOMIC DNA]</scope>
    <source>
        <strain evidence="1 2">MED92</strain>
    </source>
</reference>
<keyword evidence="2" id="KW-1185">Reference proteome</keyword>
<protein>
    <submittedName>
        <fullName evidence="1">Uncharacterized protein</fullName>
    </submittedName>
</protein>
<name>A0A7U8C4Z6_NEPCE</name>
<accession>A0A7U8C4Z6</accession>
<proteinExistence type="predicted"/>
<dbReference type="EMBL" id="AAOW01000007">
    <property type="protein sequence ID" value="EAR61568.1"/>
    <property type="molecule type" value="Genomic_DNA"/>
</dbReference>
<dbReference type="Proteomes" id="UP000002171">
    <property type="component" value="Unassembled WGS sequence"/>
</dbReference>
<gene>
    <name evidence="1" type="ORF">MED92_12976</name>
</gene>